<reference evidence="2" key="1">
    <citation type="submission" date="2017-02" db="UniProtKB">
        <authorList>
            <consortium name="WormBaseParasite"/>
        </authorList>
    </citation>
    <scope>IDENTIFICATION</scope>
</reference>
<keyword evidence="1" id="KW-1185">Reference proteome</keyword>
<dbReference type="Proteomes" id="UP000036681">
    <property type="component" value="Unplaced"/>
</dbReference>
<proteinExistence type="predicted"/>
<name>A0A0M3ICW3_ASCLU</name>
<protein>
    <submittedName>
        <fullName evidence="2">Secreted protein</fullName>
    </submittedName>
</protein>
<dbReference type="AlphaFoldDB" id="A0A0M3ICW3"/>
<organism evidence="1 2">
    <name type="scientific">Ascaris lumbricoides</name>
    <name type="common">Giant roundworm</name>
    <dbReference type="NCBI Taxonomy" id="6252"/>
    <lineage>
        <taxon>Eukaryota</taxon>
        <taxon>Metazoa</taxon>
        <taxon>Ecdysozoa</taxon>
        <taxon>Nematoda</taxon>
        <taxon>Chromadorea</taxon>
        <taxon>Rhabditida</taxon>
        <taxon>Spirurina</taxon>
        <taxon>Ascaridomorpha</taxon>
        <taxon>Ascaridoidea</taxon>
        <taxon>Ascarididae</taxon>
        <taxon>Ascaris</taxon>
    </lineage>
</organism>
<sequence length="101" mass="11775">MNALGLYCVVMDATCNFVQCANCCFMRQSFNWIWALLCMVAEVSDHSTNPFMMMNHEFFIQCFDWTTFDQRRSNGSVGIRTSTILSRILRGNEEFQCLLDF</sequence>
<evidence type="ECO:0000313" key="2">
    <source>
        <dbReference type="WBParaSite" id="ALUE_0001577601-mRNA-1"/>
    </source>
</evidence>
<dbReference type="WBParaSite" id="ALUE_0001577601-mRNA-1">
    <property type="protein sequence ID" value="ALUE_0001577601-mRNA-1"/>
    <property type="gene ID" value="ALUE_0001577601"/>
</dbReference>
<accession>A0A0M3ICW3</accession>
<evidence type="ECO:0000313" key="1">
    <source>
        <dbReference type="Proteomes" id="UP000036681"/>
    </source>
</evidence>